<accession>A8PAT1</accession>
<protein>
    <submittedName>
        <fullName evidence="3">Uncharacterized protein</fullName>
    </submittedName>
</protein>
<dbReference type="AlphaFoldDB" id="A8PAT1"/>
<feature type="region of interest" description="Disordered" evidence="2">
    <location>
        <begin position="136"/>
        <end position="246"/>
    </location>
</feature>
<feature type="region of interest" description="Disordered" evidence="2">
    <location>
        <begin position="315"/>
        <end position="346"/>
    </location>
</feature>
<feature type="coiled-coil region" evidence="1">
    <location>
        <begin position="568"/>
        <end position="628"/>
    </location>
</feature>
<feature type="compositionally biased region" description="Basic and acidic residues" evidence="2">
    <location>
        <begin position="159"/>
        <end position="176"/>
    </location>
</feature>
<name>A8PAT1_COPC7</name>
<dbReference type="GeneID" id="6016669"/>
<dbReference type="InParanoid" id="A8PAT1"/>
<keyword evidence="4" id="KW-1185">Reference proteome</keyword>
<feature type="compositionally biased region" description="Basic and acidic residues" evidence="2">
    <location>
        <begin position="101"/>
        <end position="111"/>
    </location>
</feature>
<dbReference type="OMA" id="QCRGDSA"/>
<evidence type="ECO:0000256" key="2">
    <source>
        <dbReference type="SAM" id="MobiDB-lite"/>
    </source>
</evidence>
<feature type="region of interest" description="Disordered" evidence="2">
    <location>
        <begin position="362"/>
        <end position="416"/>
    </location>
</feature>
<dbReference type="Gene3D" id="1.20.5.170">
    <property type="match status" value="1"/>
</dbReference>
<dbReference type="RefSeq" id="XP_001840044.1">
    <property type="nucleotide sequence ID" value="XM_001839992.1"/>
</dbReference>
<proteinExistence type="predicted"/>
<feature type="compositionally biased region" description="Acidic residues" evidence="2">
    <location>
        <begin position="184"/>
        <end position="210"/>
    </location>
</feature>
<dbReference type="VEuPathDB" id="FungiDB:CC1G_12858"/>
<feature type="region of interest" description="Disordered" evidence="2">
    <location>
        <begin position="708"/>
        <end position="858"/>
    </location>
</feature>
<comment type="caution">
    <text evidence="3">The sequence shown here is derived from an EMBL/GenBank/DDBJ whole genome shotgun (WGS) entry which is preliminary data.</text>
</comment>
<evidence type="ECO:0000256" key="1">
    <source>
        <dbReference type="SAM" id="Coils"/>
    </source>
</evidence>
<reference evidence="3 4" key="1">
    <citation type="journal article" date="2010" name="Proc. Natl. Acad. Sci. U.S.A.">
        <title>Insights into evolution of multicellular fungi from the assembled chromosomes of the mushroom Coprinopsis cinerea (Coprinus cinereus).</title>
        <authorList>
            <person name="Stajich J.E."/>
            <person name="Wilke S.K."/>
            <person name="Ahren D."/>
            <person name="Au C.H."/>
            <person name="Birren B.W."/>
            <person name="Borodovsky M."/>
            <person name="Burns C."/>
            <person name="Canback B."/>
            <person name="Casselton L.A."/>
            <person name="Cheng C.K."/>
            <person name="Deng J."/>
            <person name="Dietrich F.S."/>
            <person name="Fargo D.C."/>
            <person name="Farman M.L."/>
            <person name="Gathman A.C."/>
            <person name="Goldberg J."/>
            <person name="Guigo R."/>
            <person name="Hoegger P.J."/>
            <person name="Hooker J.B."/>
            <person name="Huggins A."/>
            <person name="James T.Y."/>
            <person name="Kamada T."/>
            <person name="Kilaru S."/>
            <person name="Kodira C."/>
            <person name="Kues U."/>
            <person name="Kupfer D."/>
            <person name="Kwan H.S."/>
            <person name="Lomsadze A."/>
            <person name="Li W."/>
            <person name="Lilly W.W."/>
            <person name="Ma L.J."/>
            <person name="Mackey A.J."/>
            <person name="Manning G."/>
            <person name="Martin F."/>
            <person name="Muraguchi H."/>
            <person name="Natvig D.O."/>
            <person name="Palmerini H."/>
            <person name="Ramesh M.A."/>
            <person name="Rehmeyer C.J."/>
            <person name="Roe B.A."/>
            <person name="Shenoy N."/>
            <person name="Stanke M."/>
            <person name="Ter-Hovhannisyan V."/>
            <person name="Tunlid A."/>
            <person name="Velagapudi R."/>
            <person name="Vision T.J."/>
            <person name="Zeng Q."/>
            <person name="Zolan M.E."/>
            <person name="Pukkila P.J."/>
        </authorList>
    </citation>
    <scope>NUCLEOTIDE SEQUENCE [LARGE SCALE GENOMIC DNA]</scope>
    <source>
        <strain evidence="4">Okayama-7 / 130 / ATCC MYA-4618 / FGSC 9003</strain>
    </source>
</reference>
<evidence type="ECO:0000313" key="3">
    <source>
        <dbReference type="EMBL" id="EAU81768.1"/>
    </source>
</evidence>
<feature type="compositionally biased region" description="Polar residues" evidence="2">
    <location>
        <begin position="138"/>
        <end position="156"/>
    </location>
</feature>
<feature type="region of interest" description="Disordered" evidence="2">
    <location>
        <begin position="87"/>
        <end position="115"/>
    </location>
</feature>
<dbReference type="KEGG" id="cci:CC1G_12858"/>
<gene>
    <name evidence="3" type="ORF">CC1G_12858</name>
</gene>
<dbReference type="Proteomes" id="UP000001861">
    <property type="component" value="Unassembled WGS sequence"/>
</dbReference>
<evidence type="ECO:0000313" key="4">
    <source>
        <dbReference type="Proteomes" id="UP000001861"/>
    </source>
</evidence>
<feature type="compositionally biased region" description="Pro residues" evidence="2">
    <location>
        <begin position="818"/>
        <end position="828"/>
    </location>
</feature>
<sequence>MATGTSVLSTFSKEELRDIFNPVLRRLRTLLNNYEHWPQDDDWPQKVRRAVMGLVTICNKIPPSCSLYAGHSVKALFDLIPTKPEWRQPGTPIDPSFLKNVKKDPPTHLDSFDENNPRTYIDETLQFIAQWRIPSHSPLPTANQSAKPTESKQPINVNEKGKEKALENEESGKGQERVNQGSGSEEEEDGDAEEEDEDEEQEDELNDNENGDGAQAQEEKDTTAIRRSPRKRGSARPGNVSGSGSTFVLCDRCLKAKALAEHSKALGKKFDTANLDPQCTAPGSGSCPRCANGKKKCERLLAGDTIKALAIALKRGRQRKDAAAVDDGAVNQESSTARKSVKRKSAAYIEDSDIDDSAAAAAAPLDKPPTAKKPRTQNVKSKPAPDAESSKAGGKPKLSSKKGARTSKATPPAEPVQLLAIRSSSTAASLAGPSTTNFAYAGTKEFGPLFHPKSGQHMVLTNIPSIPAPADSTVLPAYQTELPTGDVAADLANCASKQDVLDGRLTQAESGIRGLTSAVNKLETASRTPMVPRAEFDDLRRKVAVMEKDFNEREARLSTTVDNTLALVGTFEERMKAYEARMEVLEERFEELSSKVDGATKHSVNEGVAELSAKIEAAEKNSANALSKTGTLQGDVDKFRRDMKGLYVAQDDIRGLLGRMSDAEHELGGLAKRCYDLEADSGEIWERLTNSVNQNTLVAVLDRIRQPQGAGETGRLMDRGTSPNPASPPRTFMDRAASPNPAPLPPTFVERETSPIPALIRGSSAPVPAPFVSRPLTKTAPPPRPAPIEIHPGLSASVGPTSRVHHPPPYPADLEIPPDSPLSPPPEEIPQGSPIAGTQQKAGAKGPPTRRSKRSKKS</sequence>
<dbReference type="SUPFAM" id="SSF57997">
    <property type="entry name" value="Tropomyosin"/>
    <property type="match status" value="1"/>
</dbReference>
<organism evidence="3 4">
    <name type="scientific">Coprinopsis cinerea (strain Okayama-7 / 130 / ATCC MYA-4618 / FGSC 9003)</name>
    <name type="common">Inky cap fungus</name>
    <name type="synonym">Hormographiella aspergillata</name>
    <dbReference type="NCBI Taxonomy" id="240176"/>
    <lineage>
        <taxon>Eukaryota</taxon>
        <taxon>Fungi</taxon>
        <taxon>Dikarya</taxon>
        <taxon>Basidiomycota</taxon>
        <taxon>Agaricomycotina</taxon>
        <taxon>Agaricomycetes</taxon>
        <taxon>Agaricomycetidae</taxon>
        <taxon>Agaricales</taxon>
        <taxon>Agaricineae</taxon>
        <taxon>Psathyrellaceae</taxon>
        <taxon>Coprinopsis</taxon>
    </lineage>
</organism>
<feature type="compositionally biased region" description="Basic residues" evidence="2">
    <location>
        <begin position="848"/>
        <end position="858"/>
    </location>
</feature>
<keyword evidence="1" id="KW-0175">Coiled coil</keyword>
<dbReference type="EMBL" id="AACS02000002">
    <property type="protein sequence ID" value="EAU81768.1"/>
    <property type="molecule type" value="Genomic_DNA"/>
</dbReference>